<dbReference type="SUPFAM" id="SSF100950">
    <property type="entry name" value="NagB/RpiA/CoA transferase-like"/>
    <property type="match status" value="1"/>
</dbReference>
<dbReference type="UniPathway" id="UPA00629">
    <property type="reaction ID" value="UER00684"/>
</dbReference>
<dbReference type="AlphaFoldDB" id="C2KLR4"/>
<dbReference type="PANTHER" id="PTHR11280">
    <property type="entry name" value="GLUCOSAMINE-6-PHOSPHATE ISOMERASE"/>
    <property type="match status" value="1"/>
</dbReference>
<dbReference type="InterPro" id="IPR006148">
    <property type="entry name" value="Glc/Gal-6P_isomerase"/>
</dbReference>
<dbReference type="PANTHER" id="PTHR11280:SF5">
    <property type="entry name" value="GLUCOSAMINE-6-PHOSPHATE ISOMERASE"/>
    <property type="match status" value="1"/>
</dbReference>
<evidence type="ECO:0000256" key="1">
    <source>
        <dbReference type="ARBA" id="ARBA00000644"/>
    </source>
</evidence>
<comment type="catalytic activity">
    <reaction evidence="1 4">
        <text>alpha-D-glucosamine 6-phosphate + H2O = beta-D-fructose 6-phosphate + NH4(+)</text>
        <dbReference type="Rhea" id="RHEA:12172"/>
        <dbReference type="ChEBI" id="CHEBI:15377"/>
        <dbReference type="ChEBI" id="CHEBI:28938"/>
        <dbReference type="ChEBI" id="CHEBI:57634"/>
        <dbReference type="ChEBI" id="CHEBI:75989"/>
        <dbReference type="EC" id="3.5.99.6"/>
    </reaction>
</comment>
<dbReference type="GO" id="GO:0005975">
    <property type="term" value="P:carbohydrate metabolic process"/>
    <property type="evidence" value="ECO:0007669"/>
    <property type="project" value="InterPro"/>
</dbReference>
<gene>
    <name evidence="4 6" type="primary">nagB</name>
    <name evidence="6" type="ORF">HMPREF0555_1580</name>
</gene>
<dbReference type="CDD" id="cd01399">
    <property type="entry name" value="GlcN6P_deaminase"/>
    <property type="match status" value="1"/>
</dbReference>
<evidence type="ECO:0000256" key="2">
    <source>
        <dbReference type="ARBA" id="ARBA00022801"/>
    </source>
</evidence>
<dbReference type="HOGENOM" id="CLU_049611_1_0_9"/>
<evidence type="ECO:0000313" key="6">
    <source>
        <dbReference type="EMBL" id="EEJ41808.1"/>
    </source>
</evidence>
<dbReference type="Proteomes" id="UP000004283">
    <property type="component" value="Unassembled WGS sequence"/>
</dbReference>
<dbReference type="PROSITE" id="PS01161">
    <property type="entry name" value="GLC_GALNAC_ISOMERASE"/>
    <property type="match status" value="1"/>
</dbReference>
<dbReference type="InterPro" id="IPR018321">
    <property type="entry name" value="Glucosamine6P_isomerase_CS"/>
</dbReference>
<dbReference type="GO" id="GO:0004342">
    <property type="term" value="F:glucosamine-6-phosphate deaminase activity"/>
    <property type="evidence" value="ECO:0007669"/>
    <property type="project" value="UniProtKB-UniRule"/>
</dbReference>
<comment type="caution">
    <text evidence="6">The sequence shown here is derived from an EMBL/GenBank/DDBJ whole genome shotgun (WGS) entry which is preliminary data.</text>
</comment>
<feature type="active site" description="Proton acceptor; for ring-opening step" evidence="4">
    <location>
        <position position="172"/>
    </location>
</feature>
<accession>C2KLR4</accession>
<comment type="similarity">
    <text evidence="4">Belongs to the glucosamine/galactosamine-6-phosphate isomerase family. NagB subfamily.</text>
</comment>
<keyword evidence="3 4" id="KW-0119">Carbohydrate metabolism</keyword>
<protein>
    <recommendedName>
        <fullName evidence="4">Glucosamine-6-phosphate deaminase</fullName>
        <ecNumber evidence="4">3.5.99.6</ecNumber>
    </recommendedName>
    <alternativeName>
        <fullName evidence="4">GlcN6P deaminase</fullName>
        <shortName evidence="4">GNPDA</shortName>
    </alternativeName>
    <alternativeName>
        <fullName evidence="4">Glucosamine-6-phosphate isomerase</fullName>
    </alternativeName>
</protein>
<feature type="active site" description="Proton acceptor; for enolization step" evidence="4">
    <location>
        <position position="104"/>
    </location>
</feature>
<dbReference type="GO" id="GO:0006046">
    <property type="term" value="P:N-acetylglucosamine catabolic process"/>
    <property type="evidence" value="ECO:0007669"/>
    <property type="project" value="UniProtKB-UniRule"/>
</dbReference>
<organism evidence="6 7">
    <name type="scientific">Leuconostoc mesenteroides subsp. cremoris ATCC 19254</name>
    <dbReference type="NCBI Taxonomy" id="586220"/>
    <lineage>
        <taxon>Bacteria</taxon>
        <taxon>Bacillati</taxon>
        <taxon>Bacillota</taxon>
        <taxon>Bacilli</taxon>
        <taxon>Lactobacillales</taxon>
        <taxon>Lactobacillaceae</taxon>
        <taxon>Leuconostoc</taxon>
    </lineage>
</organism>
<dbReference type="EC" id="3.5.99.6" evidence="4"/>
<dbReference type="GO" id="GO:0042802">
    <property type="term" value="F:identical protein binding"/>
    <property type="evidence" value="ECO:0007669"/>
    <property type="project" value="TreeGrafter"/>
</dbReference>
<dbReference type="Pfam" id="PF01182">
    <property type="entry name" value="Glucosamine_iso"/>
    <property type="match status" value="1"/>
</dbReference>
<feature type="domain" description="Glucosamine/galactosamine-6-phosphate isomerase" evidence="5">
    <location>
        <begin position="52"/>
        <end position="263"/>
    </location>
</feature>
<name>C2KLR4_LEUMC</name>
<dbReference type="HAMAP" id="MF_01241">
    <property type="entry name" value="GlcN6P_deamin"/>
    <property type="match status" value="1"/>
</dbReference>
<feature type="active site" description="For ring-opening step" evidence="4">
    <location>
        <position position="177"/>
    </location>
</feature>
<dbReference type="GO" id="GO:0005737">
    <property type="term" value="C:cytoplasm"/>
    <property type="evidence" value="ECO:0007669"/>
    <property type="project" value="TreeGrafter"/>
</dbReference>
<feature type="active site" description="For ring-opening step" evidence="4">
    <location>
        <position position="170"/>
    </location>
</feature>
<dbReference type="NCBIfam" id="TIGR00502">
    <property type="entry name" value="nagB"/>
    <property type="match status" value="1"/>
</dbReference>
<reference evidence="6 7" key="1">
    <citation type="submission" date="2009-04" db="EMBL/GenBank/DDBJ databases">
        <authorList>
            <person name="Qin X."/>
            <person name="Bachman B."/>
            <person name="Battles P."/>
            <person name="Bell A."/>
            <person name="Bess C."/>
            <person name="Bickham C."/>
            <person name="Chaboub L."/>
            <person name="Chen D."/>
            <person name="Coyle M."/>
            <person name="Deiros D.R."/>
            <person name="Dinh H."/>
            <person name="Forbes L."/>
            <person name="Fowler G."/>
            <person name="Francisco L."/>
            <person name="Fu Q."/>
            <person name="Gubbala S."/>
            <person name="Hale W."/>
            <person name="Han Y."/>
            <person name="Hemphill L."/>
            <person name="Highlander S.K."/>
            <person name="Hirani K."/>
            <person name="Hogues M."/>
            <person name="Jackson L."/>
            <person name="Jakkamsetti A."/>
            <person name="Javaid M."/>
            <person name="Jiang H."/>
            <person name="Korchina V."/>
            <person name="Kovar C."/>
            <person name="Lara F."/>
            <person name="Lee S."/>
            <person name="Mata R."/>
            <person name="Mathew T."/>
            <person name="Moen C."/>
            <person name="Morales K."/>
            <person name="Munidasa M."/>
            <person name="Nazareth L."/>
            <person name="Ngo R."/>
            <person name="Nguyen L."/>
            <person name="Okwuonu G."/>
            <person name="Ongeri F."/>
            <person name="Patil S."/>
            <person name="Petrosino J."/>
            <person name="Pham C."/>
            <person name="Pham P."/>
            <person name="Pu L.-L."/>
            <person name="Puazo M."/>
            <person name="Raj R."/>
            <person name="Reid J."/>
            <person name="Rouhana J."/>
            <person name="Saada N."/>
            <person name="Shang Y."/>
            <person name="Simmons D."/>
            <person name="Thornton R."/>
            <person name="Warren J."/>
            <person name="Weissenberger G."/>
            <person name="Zhang J."/>
            <person name="Zhang L."/>
            <person name="Zhou C."/>
            <person name="Zhu D."/>
            <person name="Muzny D."/>
            <person name="Worley K."/>
            <person name="Gibbs R."/>
        </authorList>
    </citation>
    <scope>NUCLEOTIDE SEQUENCE [LARGE SCALE GENOMIC DNA]</scope>
    <source>
        <strain evidence="6 7">ATCC 19254</strain>
    </source>
</reference>
<proteinExistence type="inferred from homology"/>
<dbReference type="InterPro" id="IPR004547">
    <property type="entry name" value="Glucosamine6P_isomerase"/>
</dbReference>
<evidence type="ECO:0000313" key="7">
    <source>
        <dbReference type="Proteomes" id="UP000004283"/>
    </source>
</evidence>
<comment type="pathway">
    <text evidence="4">Amino-sugar metabolism; N-acetylneuraminate degradation; D-fructose 6-phosphate from N-acetylneuraminate: step 5/5.</text>
</comment>
<dbReference type="Gene3D" id="3.40.50.1360">
    <property type="match status" value="1"/>
</dbReference>
<dbReference type="GO" id="GO:0019262">
    <property type="term" value="P:N-acetylneuraminate catabolic process"/>
    <property type="evidence" value="ECO:0007669"/>
    <property type="project" value="UniProtKB-UniRule"/>
</dbReference>
<dbReference type="EMBL" id="ACKV01000089">
    <property type="protein sequence ID" value="EEJ41808.1"/>
    <property type="molecule type" value="Genomic_DNA"/>
</dbReference>
<keyword evidence="2 4" id="KW-0378">Hydrolase</keyword>
<evidence type="ECO:0000259" key="5">
    <source>
        <dbReference type="Pfam" id="PF01182"/>
    </source>
</evidence>
<comment type="function">
    <text evidence="4">Catalyzes the reversible isomerization-deamination of glucosamine 6-phosphate (GlcN6P) to form fructose 6-phosphate (Fru6P) and ammonium ion.</text>
</comment>
<dbReference type="FunFam" id="3.40.50.1360:FF:000003">
    <property type="entry name" value="Glucosamine-6-phosphate deaminase"/>
    <property type="match status" value="1"/>
</dbReference>
<evidence type="ECO:0000256" key="4">
    <source>
        <dbReference type="HAMAP-Rule" id="MF_01241"/>
    </source>
</evidence>
<comment type="caution">
    <text evidence="4">Lacks conserved residue(s) required for the propagation of feature annotation.</text>
</comment>
<sequence>MTIIGLFLCHQILLEKLATRLERCYYIGIDQNGIDQFERGWIMNIIRVKDVEQSAEKALEIYQNAVQHGAKVLGLATGSTPIPLYQKLATSQINFSELVSINLDEYLGLDGEDEQSYRYFMTKHLFQYKPFKHSYVPDGKSEDHEAAIKAYDRIIAEHPIGLQLLGIGRNGHIGFNEPGTSFDSTTHIVNLTQSTVAANARFFEKESDVPTQAISMGIASVMSAKKILLIATGKSKAEAVAATINGPITEDVPASILQKHSDVTIIIDEAAASKL</sequence>
<evidence type="ECO:0000256" key="3">
    <source>
        <dbReference type="ARBA" id="ARBA00023277"/>
    </source>
</evidence>
<dbReference type="GO" id="GO:0006043">
    <property type="term" value="P:glucosamine catabolic process"/>
    <property type="evidence" value="ECO:0007669"/>
    <property type="project" value="TreeGrafter"/>
</dbReference>
<dbReference type="InterPro" id="IPR037171">
    <property type="entry name" value="NagB/RpiA_transferase-like"/>
</dbReference>